<keyword evidence="4" id="KW-1185">Reference proteome</keyword>
<evidence type="ECO:0000313" key="3">
    <source>
        <dbReference type="EMBL" id="SDD42579.1"/>
    </source>
</evidence>
<feature type="transmembrane region" description="Helical" evidence="2">
    <location>
        <begin position="125"/>
        <end position="149"/>
    </location>
</feature>
<evidence type="ECO:0000313" key="4">
    <source>
        <dbReference type="Proteomes" id="UP000199039"/>
    </source>
</evidence>
<organism evidence="3 4">
    <name type="scientific">Sanguibacter gelidistatuariae</name>
    <dbReference type="NCBI Taxonomy" id="1814289"/>
    <lineage>
        <taxon>Bacteria</taxon>
        <taxon>Bacillati</taxon>
        <taxon>Actinomycetota</taxon>
        <taxon>Actinomycetes</taxon>
        <taxon>Micrococcales</taxon>
        <taxon>Sanguibacteraceae</taxon>
        <taxon>Sanguibacter</taxon>
    </lineage>
</organism>
<feature type="transmembrane region" description="Helical" evidence="2">
    <location>
        <begin position="95"/>
        <end position="119"/>
    </location>
</feature>
<accession>A0A1G6UMR2</accession>
<feature type="compositionally biased region" description="Basic and acidic residues" evidence="1">
    <location>
        <begin position="11"/>
        <end position="22"/>
    </location>
</feature>
<reference evidence="3 4" key="1">
    <citation type="submission" date="2016-09" db="EMBL/GenBank/DDBJ databases">
        <authorList>
            <person name="Capua I."/>
            <person name="De Benedictis P."/>
            <person name="Joannis T."/>
            <person name="Lombin L.H."/>
            <person name="Cattoli G."/>
        </authorList>
    </citation>
    <scope>NUCLEOTIDE SEQUENCE [LARGE SCALE GENOMIC DNA]</scope>
    <source>
        <strain evidence="3 4">ISLP-3</strain>
    </source>
</reference>
<keyword evidence="2" id="KW-1133">Transmembrane helix</keyword>
<feature type="region of interest" description="Disordered" evidence="1">
    <location>
        <begin position="1"/>
        <end position="33"/>
    </location>
</feature>
<keyword evidence="2" id="KW-0812">Transmembrane</keyword>
<gene>
    <name evidence="3" type="ORF">SAMN05216410_3297</name>
</gene>
<dbReference type="AlphaFoldDB" id="A0A1G6UMR2"/>
<proteinExistence type="predicted"/>
<feature type="transmembrane region" description="Helical" evidence="2">
    <location>
        <begin position="170"/>
        <end position="191"/>
    </location>
</feature>
<protein>
    <submittedName>
        <fullName evidence="3">Uncharacterized protein</fullName>
    </submittedName>
</protein>
<dbReference type="EMBL" id="FMYH01000007">
    <property type="protein sequence ID" value="SDD42579.1"/>
    <property type="molecule type" value="Genomic_DNA"/>
</dbReference>
<keyword evidence="2" id="KW-0472">Membrane</keyword>
<dbReference type="STRING" id="1814289.SAMN05216410_3297"/>
<evidence type="ECO:0000256" key="1">
    <source>
        <dbReference type="SAM" id="MobiDB-lite"/>
    </source>
</evidence>
<dbReference type="Proteomes" id="UP000199039">
    <property type="component" value="Unassembled WGS sequence"/>
</dbReference>
<evidence type="ECO:0000256" key="2">
    <source>
        <dbReference type="SAM" id="Phobius"/>
    </source>
</evidence>
<feature type="transmembrane region" description="Helical" evidence="2">
    <location>
        <begin position="197"/>
        <end position="214"/>
    </location>
</feature>
<name>A0A1G6UMR2_9MICO</name>
<sequence length="224" mass="23605">MSARVVTMDPASKDARRETSKDVRRRKKSADSVPGSFGKFALFSEVLLTGVYVMVLSLAVVTALPAVTAGVGHLRRHLRGERDGVAELWEDFKAACSGVWVVAVGSIVAFCLVGLNLWAVSTEALPGGAVVGVVSAGLGVTLSVGLLRAASVWTPGDRWFSLVRRGVREIGADPAGSAMLFAAVVMCVVLVWMLKPLVMIVGGLVAFAVVGVEFRTARPARGER</sequence>
<feature type="transmembrane region" description="Helical" evidence="2">
    <location>
        <begin position="51"/>
        <end position="74"/>
    </location>
</feature>